<protein>
    <submittedName>
        <fullName evidence="1">Uncharacterized protein</fullName>
    </submittedName>
</protein>
<reference evidence="1" key="1">
    <citation type="submission" date="2021-11" db="EMBL/GenBank/DDBJ databases">
        <title>Description of novel Chryseobacterium species.</title>
        <authorList>
            <person name="Saticioglu I.B."/>
            <person name="Ay H."/>
            <person name="Altun S."/>
            <person name="Duman M."/>
        </authorList>
    </citation>
    <scope>NUCLEOTIDE SEQUENCE</scope>
    <source>
        <strain evidence="1">C-17</strain>
    </source>
</reference>
<dbReference type="Proteomes" id="UP001108025">
    <property type="component" value="Unassembled WGS sequence"/>
</dbReference>
<comment type="caution">
    <text evidence="1">The sequence shown here is derived from an EMBL/GenBank/DDBJ whole genome shotgun (WGS) entry which is preliminary data.</text>
</comment>
<sequence>METTTKKQILENIGKVYEKAKACHLEESFFKSIEAEIDSLSQYFKTTEVQTFFIAMVFTFNYS</sequence>
<evidence type="ECO:0000313" key="2">
    <source>
        <dbReference type="Proteomes" id="UP001108025"/>
    </source>
</evidence>
<dbReference type="EMBL" id="JAJNAY010000003">
    <property type="protein sequence ID" value="MCD1119183.1"/>
    <property type="molecule type" value="Genomic_DNA"/>
</dbReference>
<keyword evidence="2" id="KW-1185">Reference proteome</keyword>
<proteinExistence type="predicted"/>
<dbReference type="AlphaFoldDB" id="A0A9Q3V723"/>
<name>A0A9Q3V723_9FLAO</name>
<dbReference type="RefSeq" id="WP_230672680.1">
    <property type="nucleotide sequence ID" value="NZ_JAJNAY010000003.1"/>
</dbReference>
<evidence type="ECO:0000313" key="1">
    <source>
        <dbReference type="EMBL" id="MCD1119183.1"/>
    </source>
</evidence>
<gene>
    <name evidence="1" type="ORF">LO744_20275</name>
</gene>
<organism evidence="1 2">
    <name type="scientific">Chryseobacterium turcicum</name>
    <dbReference type="NCBI Taxonomy" id="2898076"/>
    <lineage>
        <taxon>Bacteria</taxon>
        <taxon>Pseudomonadati</taxon>
        <taxon>Bacteroidota</taxon>
        <taxon>Flavobacteriia</taxon>
        <taxon>Flavobacteriales</taxon>
        <taxon>Weeksellaceae</taxon>
        <taxon>Chryseobacterium group</taxon>
        <taxon>Chryseobacterium</taxon>
    </lineage>
</organism>
<accession>A0A9Q3V723</accession>